<evidence type="ECO:0000313" key="8">
    <source>
        <dbReference type="EMBL" id="MSS15814.1"/>
    </source>
</evidence>
<dbReference type="RefSeq" id="WP_154527032.1">
    <property type="nucleotide sequence ID" value="NZ_JAQYJL010000028.1"/>
</dbReference>
<dbReference type="InterPro" id="IPR035994">
    <property type="entry name" value="Nucleoside_phosphorylase_sf"/>
</dbReference>
<dbReference type="GO" id="GO:0004731">
    <property type="term" value="F:purine-nucleoside phosphorylase activity"/>
    <property type="evidence" value="ECO:0007669"/>
    <property type="project" value="InterPro"/>
</dbReference>
<dbReference type="EMBL" id="VULZ01000015">
    <property type="protein sequence ID" value="MSS15814.1"/>
    <property type="molecule type" value="Genomic_DNA"/>
</dbReference>
<dbReference type="Proteomes" id="UP000481852">
    <property type="component" value="Unassembled WGS sequence"/>
</dbReference>
<dbReference type="PANTHER" id="PTHR43691">
    <property type="entry name" value="URIDINE PHOSPHORYLASE"/>
    <property type="match status" value="1"/>
</dbReference>
<dbReference type="Gene3D" id="3.40.50.1580">
    <property type="entry name" value="Nucleoside phosphorylase domain"/>
    <property type="match status" value="1"/>
</dbReference>
<protein>
    <recommendedName>
        <fullName evidence="3">Uridine phosphorylase</fullName>
        <ecNumber evidence="2">2.4.2.3</ecNumber>
    </recommendedName>
</protein>
<sequence>MGKISPSACIDVKDGTHVAKVVLMPGDPLRAKYVAEHYLENPVLFNDVRGMLGYTGLFEGKEVSVMGSGMGIPSLTLYAHELFSFYGVEAIIRIGSAGGIADSVKCRDVLLAMSATTNSAYSDAIDLPGYVAPTADWGMLKTAWDMAEEMGVRTSVGSVYTSDFFYYPNAAMKVNEKAKAVGLMAVEMETAGLYLTAMADHKKALSVLSISDHVFSGEHLSPEEIRDSFHEMMEIALKTAVRTEVSE</sequence>
<reference evidence="8 9" key="1">
    <citation type="submission" date="2019-08" db="EMBL/GenBank/DDBJ databases">
        <title>In-depth cultivation of the pig gut microbiome towards novel bacterial diversity and tailored functional studies.</title>
        <authorList>
            <person name="Wylensek D."/>
            <person name="Hitch T.C.A."/>
            <person name="Clavel T."/>
        </authorList>
    </citation>
    <scope>NUCLEOTIDE SEQUENCE [LARGE SCALE GENOMIC DNA]</scope>
    <source>
        <strain evidence="8 9">Oil+RF-744-WCA-WT-11</strain>
    </source>
</reference>
<comment type="caution">
    <text evidence="8">The sequence shown here is derived from an EMBL/GenBank/DDBJ whole genome shotgun (WGS) entry which is preliminary data.</text>
</comment>
<name>A0A6L5XAL9_9FIRM</name>
<evidence type="ECO:0000256" key="3">
    <source>
        <dbReference type="ARBA" id="ARBA00021980"/>
    </source>
</evidence>
<accession>A0A6L5XAL9</accession>
<gene>
    <name evidence="8" type="primary">deoD</name>
    <name evidence="8" type="ORF">FYJ35_12370</name>
</gene>
<dbReference type="InterPro" id="IPR000845">
    <property type="entry name" value="Nucleoside_phosphorylase_d"/>
</dbReference>
<keyword evidence="4 8" id="KW-0328">Glycosyltransferase</keyword>
<dbReference type="AlphaFoldDB" id="A0A6L5XAL9"/>
<comment type="similarity">
    <text evidence="1">Belongs to the PNP/UDP phosphorylase family.</text>
</comment>
<dbReference type="GO" id="GO:0004850">
    <property type="term" value="F:uridine phosphorylase activity"/>
    <property type="evidence" value="ECO:0007669"/>
    <property type="project" value="UniProtKB-EC"/>
</dbReference>
<dbReference type="PANTHER" id="PTHR43691:SF11">
    <property type="entry name" value="FI09636P-RELATED"/>
    <property type="match status" value="1"/>
</dbReference>
<dbReference type="PROSITE" id="PS01232">
    <property type="entry name" value="PNP_UDP_1"/>
    <property type="match status" value="1"/>
</dbReference>
<evidence type="ECO:0000256" key="5">
    <source>
        <dbReference type="ARBA" id="ARBA00022679"/>
    </source>
</evidence>
<dbReference type="CDD" id="cd09006">
    <property type="entry name" value="PNP_EcPNPI-like"/>
    <property type="match status" value="1"/>
</dbReference>
<feature type="domain" description="Nucleoside phosphorylase" evidence="7">
    <location>
        <begin position="20"/>
        <end position="234"/>
    </location>
</feature>
<comment type="catalytic activity">
    <reaction evidence="6">
        <text>uridine + phosphate = alpha-D-ribose 1-phosphate + uracil</text>
        <dbReference type="Rhea" id="RHEA:24388"/>
        <dbReference type="ChEBI" id="CHEBI:16704"/>
        <dbReference type="ChEBI" id="CHEBI:17568"/>
        <dbReference type="ChEBI" id="CHEBI:43474"/>
        <dbReference type="ChEBI" id="CHEBI:57720"/>
        <dbReference type="EC" id="2.4.2.3"/>
    </reaction>
</comment>
<dbReference type="SUPFAM" id="SSF53167">
    <property type="entry name" value="Purine and uridine phosphorylases"/>
    <property type="match status" value="1"/>
</dbReference>
<proteinExistence type="inferred from homology"/>
<evidence type="ECO:0000256" key="1">
    <source>
        <dbReference type="ARBA" id="ARBA00010456"/>
    </source>
</evidence>
<dbReference type="InterPro" id="IPR018016">
    <property type="entry name" value="Nucleoside_phosphorylase_CS"/>
</dbReference>
<organism evidence="8 9">
    <name type="scientific">Porcincola intestinalis</name>
    <dbReference type="NCBI Taxonomy" id="2606632"/>
    <lineage>
        <taxon>Bacteria</taxon>
        <taxon>Bacillati</taxon>
        <taxon>Bacillota</taxon>
        <taxon>Clostridia</taxon>
        <taxon>Lachnospirales</taxon>
        <taxon>Lachnospiraceae</taxon>
        <taxon>Porcincola</taxon>
    </lineage>
</organism>
<dbReference type="Pfam" id="PF01048">
    <property type="entry name" value="PNP_UDP_1"/>
    <property type="match status" value="1"/>
</dbReference>
<dbReference type="EC" id="2.4.2.3" evidence="2"/>
<dbReference type="GO" id="GO:0005829">
    <property type="term" value="C:cytosol"/>
    <property type="evidence" value="ECO:0007669"/>
    <property type="project" value="TreeGrafter"/>
</dbReference>
<dbReference type="NCBIfam" id="NF004489">
    <property type="entry name" value="PRK05819.1"/>
    <property type="match status" value="1"/>
</dbReference>
<keyword evidence="5 8" id="KW-0808">Transferase</keyword>
<dbReference type="GO" id="GO:0006218">
    <property type="term" value="P:uridine catabolic process"/>
    <property type="evidence" value="ECO:0007669"/>
    <property type="project" value="TreeGrafter"/>
</dbReference>
<evidence type="ECO:0000256" key="6">
    <source>
        <dbReference type="ARBA" id="ARBA00048447"/>
    </source>
</evidence>
<dbReference type="InterPro" id="IPR004402">
    <property type="entry name" value="DeoD-type"/>
</dbReference>
<evidence type="ECO:0000256" key="2">
    <source>
        <dbReference type="ARBA" id="ARBA00011888"/>
    </source>
</evidence>
<evidence type="ECO:0000259" key="7">
    <source>
        <dbReference type="Pfam" id="PF01048"/>
    </source>
</evidence>
<evidence type="ECO:0000313" key="9">
    <source>
        <dbReference type="Proteomes" id="UP000481852"/>
    </source>
</evidence>
<dbReference type="NCBIfam" id="TIGR00107">
    <property type="entry name" value="deoD"/>
    <property type="match status" value="1"/>
</dbReference>
<keyword evidence="9" id="KW-1185">Reference proteome</keyword>
<evidence type="ECO:0000256" key="4">
    <source>
        <dbReference type="ARBA" id="ARBA00022676"/>
    </source>
</evidence>